<gene>
    <name evidence="2" type="ORF">N482_23080</name>
</gene>
<dbReference type="AlphaFoldDB" id="A0A167HAY7"/>
<dbReference type="PATRIC" id="fig|1365253.3.peg.463"/>
<dbReference type="InterPro" id="IPR036866">
    <property type="entry name" value="RibonucZ/Hydroxyglut_hydro"/>
</dbReference>
<feature type="domain" description="Metallo-beta-lactamase" evidence="1">
    <location>
        <begin position="296"/>
        <end position="487"/>
    </location>
</feature>
<protein>
    <recommendedName>
        <fullName evidence="1">Metallo-beta-lactamase domain-containing protein</fullName>
    </recommendedName>
</protein>
<dbReference type="SMART" id="SM00849">
    <property type="entry name" value="Lactamase_B"/>
    <property type="match status" value="1"/>
</dbReference>
<organism evidence="2 3">
    <name type="scientific">Pseudoalteromonas luteoviolacea NCIMB 1942</name>
    <dbReference type="NCBI Taxonomy" id="1365253"/>
    <lineage>
        <taxon>Bacteria</taxon>
        <taxon>Pseudomonadati</taxon>
        <taxon>Pseudomonadota</taxon>
        <taxon>Gammaproteobacteria</taxon>
        <taxon>Alteromonadales</taxon>
        <taxon>Pseudoalteromonadaceae</taxon>
        <taxon>Pseudoalteromonas</taxon>
    </lineage>
</organism>
<evidence type="ECO:0000259" key="1">
    <source>
        <dbReference type="SMART" id="SM00849"/>
    </source>
</evidence>
<reference evidence="2 3" key="1">
    <citation type="submission" date="2013-07" db="EMBL/GenBank/DDBJ databases">
        <title>Comparative Genomic and Metabolomic Analysis of Twelve Strains of Pseudoalteromonas luteoviolacea.</title>
        <authorList>
            <person name="Vynne N.G."/>
            <person name="Mansson M."/>
            <person name="Gram L."/>
        </authorList>
    </citation>
    <scope>NUCLEOTIDE SEQUENCE [LARGE SCALE GENOMIC DNA]</scope>
    <source>
        <strain evidence="2 3">NCIMB 1942</strain>
    </source>
</reference>
<evidence type="ECO:0000313" key="2">
    <source>
        <dbReference type="EMBL" id="KZN57919.1"/>
    </source>
</evidence>
<sequence length="518" mass="58682">MCVFSQTNFTKKLGVTSYVLGCLLTFDCQGATADDTVNNIIKRAVEAYGGDTLMSLEQLQIEEQLYRFSEGQSGFAAHGAHGIQLYTYHQQLKINYISKTKIFKRSDQNLIGNYGYYDMTVVDRRFGGEKGFHIDHCMQTFQPTTRINWDSVSLDMEAAVDSLIVKALAESTTQMERKGTMLIKGRIHDVLSMTKNDSQHTMFFDSKTGLLSRVVRKKSNTKTRYDFLNHTQNNLGIVWANQTMISNDGHPYKHVTSRKVTVNDTNGSLILKPKKYRRKPAVKFLDFVEPSINQVAEGVYLVGQDWGFTLFVDVGASYISMGSWQMPNDAFTWQQRLAHLHQYTGNKKPVSQFIVTHHHDDHLMGLHDVIKHGAQLLLLSEHVEAVQSSQRLPVAPKKLTLVEDATELAHGKVQVFDVPSSHADHNLVIYLPEQKVLFAEDMYGSSLEAGFHSPNSWPSRDVYYRSETLEQKINSLGLDVQKYVSSHHGRVLSNDEFNQALGYVCPNNKELVGRLYSE</sequence>
<dbReference type="EMBL" id="AUXT01000022">
    <property type="protein sequence ID" value="KZN57919.1"/>
    <property type="molecule type" value="Genomic_DNA"/>
</dbReference>
<dbReference type="Gene3D" id="3.60.15.10">
    <property type="entry name" value="Ribonuclease Z/Hydroxyacylglutathione hydrolase-like"/>
    <property type="match status" value="1"/>
</dbReference>
<dbReference type="RefSeq" id="WP_063375502.1">
    <property type="nucleotide sequence ID" value="NZ_AUXT01000022.1"/>
</dbReference>
<dbReference type="InterPro" id="IPR001279">
    <property type="entry name" value="Metallo-B-lactamas"/>
</dbReference>
<dbReference type="SUPFAM" id="SSF56281">
    <property type="entry name" value="Metallo-hydrolase/oxidoreductase"/>
    <property type="match status" value="1"/>
</dbReference>
<dbReference type="Proteomes" id="UP000076587">
    <property type="component" value="Unassembled WGS sequence"/>
</dbReference>
<accession>A0A167HAY7</accession>
<comment type="caution">
    <text evidence="2">The sequence shown here is derived from an EMBL/GenBank/DDBJ whole genome shotgun (WGS) entry which is preliminary data.</text>
</comment>
<evidence type="ECO:0000313" key="3">
    <source>
        <dbReference type="Proteomes" id="UP000076587"/>
    </source>
</evidence>
<name>A0A167HAY7_9GAMM</name>
<proteinExistence type="predicted"/>
<dbReference type="OrthoDB" id="6301933at2"/>